<dbReference type="EC" id="6.3.2.6" evidence="3 11"/>
<comment type="similarity">
    <text evidence="2 11">Belongs to the SAICAR synthetase family.</text>
</comment>
<dbReference type="GO" id="GO:0005829">
    <property type="term" value="C:cytosol"/>
    <property type="evidence" value="ECO:0007669"/>
    <property type="project" value="TreeGrafter"/>
</dbReference>
<evidence type="ECO:0000256" key="5">
    <source>
        <dbReference type="ARBA" id="ARBA00022598"/>
    </source>
</evidence>
<name>A0A451D2Z0_9GAMM</name>
<dbReference type="InterPro" id="IPR028923">
    <property type="entry name" value="SAICAR_synt/ADE2_N"/>
</dbReference>
<proteinExistence type="inferred from homology"/>
<evidence type="ECO:0000256" key="11">
    <source>
        <dbReference type="HAMAP-Rule" id="MF_00137"/>
    </source>
</evidence>
<dbReference type="PANTHER" id="PTHR43599">
    <property type="entry name" value="MULTIFUNCTIONAL PROTEIN ADE2"/>
    <property type="match status" value="1"/>
</dbReference>
<dbReference type="EMBL" id="LR217705">
    <property type="protein sequence ID" value="VFP80010.1"/>
    <property type="molecule type" value="Genomic_DNA"/>
</dbReference>
<feature type="domain" description="SAICAR synthetase/ADE2 N-terminal" evidence="12">
    <location>
        <begin position="7"/>
        <end position="231"/>
    </location>
</feature>
<evidence type="ECO:0000256" key="8">
    <source>
        <dbReference type="ARBA" id="ARBA00022840"/>
    </source>
</evidence>
<dbReference type="NCBIfam" id="TIGR00081">
    <property type="entry name" value="purC"/>
    <property type="match status" value="1"/>
</dbReference>
<dbReference type="FunFam" id="3.30.470.20:FF:000006">
    <property type="entry name" value="Phosphoribosylaminoimidazole-succinocarboxamide synthase"/>
    <property type="match status" value="1"/>
</dbReference>
<evidence type="ECO:0000256" key="4">
    <source>
        <dbReference type="ARBA" id="ARBA00016460"/>
    </source>
</evidence>
<dbReference type="InterPro" id="IPR033934">
    <property type="entry name" value="SAICAR_synt_PurC"/>
</dbReference>
<dbReference type="FunFam" id="3.30.200.20:FF:000086">
    <property type="entry name" value="Phosphoribosylaminoimidazole-succinocarboxamide synthase"/>
    <property type="match status" value="1"/>
</dbReference>
<dbReference type="CDD" id="cd01415">
    <property type="entry name" value="SAICAR_synt_PurC"/>
    <property type="match status" value="1"/>
</dbReference>
<dbReference type="Gene3D" id="3.30.200.20">
    <property type="entry name" value="Phosphorylase Kinase, domain 1"/>
    <property type="match status" value="1"/>
</dbReference>
<dbReference type="GO" id="GO:0004639">
    <property type="term" value="F:phosphoribosylaminoimidazolesuccinocarboxamide synthase activity"/>
    <property type="evidence" value="ECO:0007669"/>
    <property type="project" value="UniProtKB-UniRule"/>
</dbReference>
<dbReference type="InterPro" id="IPR050089">
    <property type="entry name" value="SAICAR_synthetase"/>
</dbReference>
<dbReference type="InterPro" id="IPR018236">
    <property type="entry name" value="SAICAR_synthetase_CS"/>
</dbReference>
<dbReference type="PANTHER" id="PTHR43599:SF3">
    <property type="entry name" value="SI:DKEY-6E2.2"/>
    <property type="match status" value="1"/>
</dbReference>
<dbReference type="Proteomes" id="UP000294338">
    <property type="component" value="Chromosome 1"/>
</dbReference>
<organism evidence="13 14">
    <name type="scientific">Candidatus Erwinia haradaeae</name>
    <dbReference type="NCBI Taxonomy" id="1922217"/>
    <lineage>
        <taxon>Bacteria</taxon>
        <taxon>Pseudomonadati</taxon>
        <taxon>Pseudomonadota</taxon>
        <taxon>Gammaproteobacteria</taxon>
        <taxon>Enterobacterales</taxon>
        <taxon>Erwiniaceae</taxon>
        <taxon>Erwinia</taxon>
    </lineage>
</organism>
<gene>
    <name evidence="11 13" type="primary">purC</name>
    <name evidence="13" type="ORF">ERCISPPS3390_052</name>
</gene>
<protein>
    <recommendedName>
        <fullName evidence="4 11">Phosphoribosylaminoimidazole-succinocarboxamide synthase</fullName>
        <ecNumber evidence="3 11">6.3.2.6</ecNumber>
    </recommendedName>
    <alternativeName>
        <fullName evidence="9 11">SAICAR synthetase</fullName>
    </alternativeName>
</protein>
<evidence type="ECO:0000313" key="14">
    <source>
        <dbReference type="Proteomes" id="UP000294338"/>
    </source>
</evidence>
<dbReference type="HAMAP" id="MF_00137">
    <property type="entry name" value="SAICAR_synth"/>
    <property type="match status" value="1"/>
</dbReference>
<keyword evidence="7 11" id="KW-0658">Purine biosynthesis</keyword>
<evidence type="ECO:0000256" key="9">
    <source>
        <dbReference type="ARBA" id="ARBA00030409"/>
    </source>
</evidence>
<evidence type="ECO:0000259" key="12">
    <source>
        <dbReference type="Pfam" id="PF01259"/>
    </source>
</evidence>
<dbReference type="PROSITE" id="PS01057">
    <property type="entry name" value="SAICAR_SYNTHETASE_1"/>
    <property type="match status" value="1"/>
</dbReference>
<keyword evidence="5 11" id="KW-0436">Ligase</keyword>
<dbReference type="GO" id="GO:0006189">
    <property type="term" value="P:'de novo' IMP biosynthetic process"/>
    <property type="evidence" value="ECO:0007669"/>
    <property type="project" value="UniProtKB-UniRule"/>
</dbReference>
<dbReference type="GO" id="GO:0005524">
    <property type="term" value="F:ATP binding"/>
    <property type="evidence" value="ECO:0007669"/>
    <property type="project" value="UniProtKB-KW"/>
</dbReference>
<reference evidence="13 14" key="1">
    <citation type="submission" date="2019-02" db="EMBL/GenBank/DDBJ databases">
        <authorList>
            <person name="Manzano-Marin A."/>
            <person name="Manzano-Marin A."/>
        </authorList>
    </citation>
    <scope>NUCLEOTIDE SEQUENCE [LARGE SCALE GENOMIC DNA]</scope>
    <source>
        <strain evidence="13 14">ErCisplendens/pseudotsugae</strain>
    </source>
</reference>
<dbReference type="UniPathway" id="UPA00074">
    <property type="reaction ID" value="UER00131"/>
</dbReference>
<evidence type="ECO:0000256" key="7">
    <source>
        <dbReference type="ARBA" id="ARBA00022755"/>
    </source>
</evidence>
<dbReference type="SUPFAM" id="SSF56104">
    <property type="entry name" value="SAICAR synthase-like"/>
    <property type="match status" value="1"/>
</dbReference>
<keyword evidence="8 11" id="KW-0067">ATP-binding</keyword>
<evidence type="ECO:0000256" key="1">
    <source>
        <dbReference type="ARBA" id="ARBA00004672"/>
    </source>
</evidence>
<evidence type="ECO:0000256" key="3">
    <source>
        <dbReference type="ARBA" id="ARBA00012217"/>
    </source>
</evidence>
<dbReference type="GO" id="GO:0009236">
    <property type="term" value="P:cobalamin biosynthetic process"/>
    <property type="evidence" value="ECO:0007669"/>
    <property type="project" value="InterPro"/>
</dbReference>
<dbReference type="AlphaFoldDB" id="A0A451D2Z0"/>
<dbReference type="Pfam" id="PF01259">
    <property type="entry name" value="SAICAR_synt"/>
    <property type="match status" value="1"/>
</dbReference>
<sequence>MRKMIELYRGKTKTLYSTDEPDVLVLEFRDDISALDGKRVDQLNRKGFINNKLNYFIMSKLQKAGVQTQIKELYSHDSTLVKNLKMVPLEFVLRNRAAGSLVKRLGIKEGTPLSPPVFDLFFKNDGKHDPMVNSSYCKTFGWVSEHDLSRMREITFQSNDILSTLFSERGLILVDFKLEFGIFQNEVILGDEFSPDSARLWDQKTLNKMDKDLYRQNQVGLIEAYEEVANRLGVNLN</sequence>
<comment type="catalytic activity">
    <reaction evidence="10 11">
        <text>5-amino-1-(5-phospho-D-ribosyl)imidazole-4-carboxylate + L-aspartate + ATP = (2S)-2-[5-amino-1-(5-phospho-beta-D-ribosyl)imidazole-4-carboxamido]succinate + ADP + phosphate + 2 H(+)</text>
        <dbReference type="Rhea" id="RHEA:22628"/>
        <dbReference type="ChEBI" id="CHEBI:15378"/>
        <dbReference type="ChEBI" id="CHEBI:29991"/>
        <dbReference type="ChEBI" id="CHEBI:30616"/>
        <dbReference type="ChEBI" id="CHEBI:43474"/>
        <dbReference type="ChEBI" id="CHEBI:58443"/>
        <dbReference type="ChEBI" id="CHEBI:77657"/>
        <dbReference type="ChEBI" id="CHEBI:456216"/>
        <dbReference type="EC" id="6.3.2.6"/>
    </reaction>
</comment>
<dbReference type="Gene3D" id="3.30.470.20">
    <property type="entry name" value="ATP-grasp fold, B domain"/>
    <property type="match status" value="1"/>
</dbReference>
<evidence type="ECO:0000256" key="6">
    <source>
        <dbReference type="ARBA" id="ARBA00022741"/>
    </source>
</evidence>
<accession>A0A451D2Z0</accession>
<evidence type="ECO:0000313" key="13">
    <source>
        <dbReference type="EMBL" id="VFP80010.1"/>
    </source>
</evidence>
<dbReference type="RefSeq" id="WP_197094871.1">
    <property type="nucleotide sequence ID" value="NZ_LR217705.1"/>
</dbReference>
<evidence type="ECO:0000256" key="2">
    <source>
        <dbReference type="ARBA" id="ARBA00010190"/>
    </source>
</evidence>
<keyword evidence="6 11" id="KW-0547">Nucleotide-binding</keyword>
<comment type="pathway">
    <text evidence="1 11">Purine metabolism; IMP biosynthesis via de novo pathway; 5-amino-1-(5-phospho-D-ribosyl)imidazole-4-carboxamide from 5-amino-1-(5-phospho-D-ribosyl)imidazole-4-carboxylate: step 1/2.</text>
</comment>
<evidence type="ECO:0000256" key="10">
    <source>
        <dbReference type="ARBA" id="ARBA00048475"/>
    </source>
</evidence>
<dbReference type="PROSITE" id="PS01058">
    <property type="entry name" value="SAICAR_SYNTHETASE_2"/>
    <property type="match status" value="1"/>
</dbReference>
<dbReference type="InterPro" id="IPR001636">
    <property type="entry name" value="SAICAR_synth"/>
</dbReference>